<name>A0A9P3UR82_LYOSH</name>
<reference evidence="4" key="1">
    <citation type="submission" date="2022-07" db="EMBL/GenBank/DDBJ databases">
        <title>The genome of Lyophyllum shimeji provides insight into the initial evolution of ectomycorrhizal fungal genome.</title>
        <authorList>
            <person name="Kobayashi Y."/>
            <person name="Shibata T."/>
            <person name="Hirakawa H."/>
            <person name="Shigenobu S."/>
            <person name="Nishiyama T."/>
            <person name="Yamada A."/>
            <person name="Hasebe M."/>
            <person name="Kawaguchi M."/>
        </authorList>
    </citation>
    <scope>NUCLEOTIDE SEQUENCE</scope>
    <source>
        <strain evidence="4">AT787</strain>
    </source>
</reference>
<feature type="domain" description="Protein CPL1-like" evidence="3">
    <location>
        <begin position="100"/>
        <end position="169"/>
    </location>
</feature>
<dbReference type="PANTHER" id="PTHR35192">
    <property type="entry name" value="PROTEIN, PUTATIVE-RELATED"/>
    <property type="match status" value="1"/>
</dbReference>
<feature type="signal peptide" evidence="2">
    <location>
        <begin position="1"/>
        <end position="18"/>
    </location>
</feature>
<dbReference type="EMBL" id="BRPK01000009">
    <property type="protein sequence ID" value="GLB41035.1"/>
    <property type="molecule type" value="Genomic_DNA"/>
</dbReference>
<feature type="chain" id="PRO_5040109778" description="Protein CPL1-like domain-containing protein" evidence="2">
    <location>
        <begin position="19"/>
        <end position="376"/>
    </location>
</feature>
<accession>A0A9P3UR82</accession>
<evidence type="ECO:0000313" key="4">
    <source>
        <dbReference type="EMBL" id="GLB41035.1"/>
    </source>
</evidence>
<dbReference type="PANTHER" id="PTHR35192:SF2">
    <property type="entry name" value="APPLE DOMAIN-CONTAINING PROTEIN"/>
    <property type="match status" value="1"/>
</dbReference>
<comment type="caution">
    <text evidence="4">The sequence shown here is derived from an EMBL/GenBank/DDBJ whole genome shotgun (WGS) entry which is preliminary data.</text>
</comment>
<evidence type="ECO:0000256" key="2">
    <source>
        <dbReference type="SAM" id="SignalP"/>
    </source>
</evidence>
<evidence type="ECO:0000259" key="3">
    <source>
        <dbReference type="Pfam" id="PF21671"/>
    </source>
</evidence>
<dbReference type="AlphaFoldDB" id="A0A9P3UR82"/>
<dbReference type="OrthoDB" id="439917at2759"/>
<gene>
    <name evidence="4" type="ORF">LshimejAT787_0902500</name>
</gene>
<feature type="region of interest" description="Disordered" evidence="1">
    <location>
        <begin position="38"/>
        <end position="57"/>
    </location>
</feature>
<protein>
    <recommendedName>
        <fullName evidence="3">Protein CPL1-like domain-containing protein</fullName>
    </recommendedName>
</protein>
<evidence type="ECO:0000256" key="1">
    <source>
        <dbReference type="SAM" id="MobiDB-lite"/>
    </source>
</evidence>
<dbReference type="InterPro" id="IPR048661">
    <property type="entry name" value="CPL1-like"/>
</dbReference>
<dbReference type="Pfam" id="PF21671">
    <property type="entry name" value="CPL1-like"/>
    <property type="match status" value="1"/>
</dbReference>
<organism evidence="4 5">
    <name type="scientific">Lyophyllum shimeji</name>
    <name type="common">Hon-shimeji</name>
    <name type="synonym">Tricholoma shimeji</name>
    <dbReference type="NCBI Taxonomy" id="47721"/>
    <lineage>
        <taxon>Eukaryota</taxon>
        <taxon>Fungi</taxon>
        <taxon>Dikarya</taxon>
        <taxon>Basidiomycota</taxon>
        <taxon>Agaricomycotina</taxon>
        <taxon>Agaricomycetes</taxon>
        <taxon>Agaricomycetidae</taxon>
        <taxon>Agaricales</taxon>
        <taxon>Tricholomatineae</taxon>
        <taxon>Lyophyllaceae</taxon>
        <taxon>Lyophyllum</taxon>
    </lineage>
</organism>
<proteinExistence type="predicted"/>
<evidence type="ECO:0000313" key="5">
    <source>
        <dbReference type="Proteomes" id="UP001063166"/>
    </source>
</evidence>
<dbReference type="InterPro" id="IPR038955">
    <property type="entry name" value="PriA/CPL1_fungi"/>
</dbReference>
<dbReference type="Proteomes" id="UP001063166">
    <property type="component" value="Unassembled WGS sequence"/>
</dbReference>
<sequence length="376" mass="39661">MHLAAATLALLLLPSVDSVSMQPFPRLKAREENAAKMRSDVYAERQQQPSRLNRASDPRHAWPWPNLPFMIMTLARAKVTCKIDESVCGVAGRVPATLEYQCVDTGAALDSCGGCTTPHPFYEPYRATSKGVACRQLPGVVDARCQDSRCVVSRCREGLEPNADRTECVPVFRAGEEGLFATAVSSVLRSADHATAEAELLLAAPPAGVHEFNGAPDALIKEMVSALASAVLRLKNATTTARADGDLSSDGDKSPFALMVNAIVQATIDLVASTNASTALSSITALVNANAALATALTLTGSSSSSISTPARTQEQEQEVNEILTLLDTVGVASLALRNTPNLESTLKSILPFQFGVAILADLLGTLRSTAGSLRT</sequence>
<keyword evidence="2" id="KW-0732">Signal</keyword>
<keyword evidence="5" id="KW-1185">Reference proteome</keyword>